<protein>
    <submittedName>
        <fullName evidence="2">Uncharacterized protein</fullName>
    </submittedName>
</protein>
<reference evidence="2 3" key="1">
    <citation type="submission" date="2016-03" db="EMBL/GenBank/DDBJ databases">
        <authorList>
            <person name="Ploux O."/>
        </authorList>
    </citation>
    <scope>NUCLEOTIDE SEQUENCE [LARGE SCALE GENOMIC DNA]</scope>
    <source>
        <strain evidence="2 3">URUG2</strain>
    </source>
</reference>
<name>A0A2D3UU15_9PEZI</name>
<dbReference type="AlphaFoldDB" id="A0A2D3UU15"/>
<proteinExistence type="predicted"/>
<evidence type="ECO:0000313" key="2">
    <source>
        <dbReference type="EMBL" id="CZT14326.1"/>
    </source>
</evidence>
<organism evidence="2 3">
    <name type="scientific">Ramularia collo-cygni</name>
    <dbReference type="NCBI Taxonomy" id="112498"/>
    <lineage>
        <taxon>Eukaryota</taxon>
        <taxon>Fungi</taxon>
        <taxon>Dikarya</taxon>
        <taxon>Ascomycota</taxon>
        <taxon>Pezizomycotina</taxon>
        <taxon>Dothideomycetes</taxon>
        <taxon>Dothideomycetidae</taxon>
        <taxon>Mycosphaerellales</taxon>
        <taxon>Mycosphaerellaceae</taxon>
        <taxon>Ramularia</taxon>
    </lineage>
</organism>
<dbReference type="EMBL" id="FJUY01000001">
    <property type="protein sequence ID" value="CZT14326.1"/>
    <property type="molecule type" value="Genomic_DNA"/>
</dbReference>
<feature type="region of interest" description="Disordered" evidence="1">
    <location>
        <begin position="75"/>
        <end position="117"/>
    </location>
</feature>
<dbReference type="RefSeq" id="XP_023621223.1">
    <property type="nucleotide sequence ID" value="XM_023765455.1"/>
</dbReference>
<evidence type="ECO:0000313" key="3">
    <source>
        <dbReference type="Proteomes" id="UP000225277"/>
    </source>
</evidence>
<dbReference type="GeneID" id="35595700"/>
<feature type="region of interest" description="Disordered" evidence="1">
    <location>
        <begin position="1"/>
        <end position="37"/>
    </location>
</feature>
<feature type="compositionally biased region" description="Basic residues" evidence="1">
    <location>
        <begin position="103"/>
        <end position="117"/>
    </location>
</feature>
<dbReference type="Proteomes" id="UP000225277">
    <property type="component" value="Unassembled WGS sequence"/>
</dbReference>
<keyword evidence="3" id="KW-1185">Reference proteome</keyword>
<sequence>MSITHEESAITQVSSKEETTNLEEQQQQLVEEDSQSDMELFRTDSLVEGTPLAGNQSPQYDAFLQSLSNNITSYLSKHPRQTNSKSSGDTQKVLMPRPDKPSRIQRRRQKRGKRTKP</sequence>
<gene>
    <name evidence="2" type="ORF">RCC_00303</name>
</gene>
<accession>A0A2D3UU15</accession>
<evidence type="ECO:0000256" key="1">
    <source>
        <dbReference type="SAM" id="MobiDB-lite"/>
    </source>
</evidence>
<feature type="compositionally biased region" description="Polar residues" evidence="1">
    <location>
        <begin position="75"/>
        <end position="90"/>
    </location>
</feature>